<dbReference type="GO" id="GO:0004866">
    <property type="term" value="F:endopeptidase inhibitor activity"/>
    <property type="evidence" value="ECO:0007669"/>
    <property type="project" value="InterPro"/>
</dbReference>
<sequence length="210" mass="23003">MKTTKASVFLLFIIFSVTPSSFLFGMANTANEPVLDTDDNEVQTGAVVSAIWGAGGGGLALGRPSGNPCPEVVAQRRSDDDGIPVIFSTSDSNDGVVRLSSDINIMFIPFRPKFCQTTPVWKVNDYDHSTRKWWVITDGVKGNLGANTLTSWFRIERRRYCPAVCGTCPALCNEIMRDLDGEMIRLALSTSHGWPFLGLLVVIRRLMAGL</sequence>
<organism evidence="3 4">
    <name type="scientific">Gossypium barbadense</name>
    <name type="common">Sea Island cotton</name>
    <name type="synonym">Hibiscus barbadensis</name>
    <dbReference type="NCBI Taxonomy" id="3634"/>
    <lineage>
        <taxon>Eukaryota</taxon>
        <taxon>Viridiplantae</taxon>
        <taxon>Streptophyta</taxon>
        <taxon>Embryophyta</taxon>
        <taxon>Tracheophyta</taxon>
        <taxon>Spermatophyta</taxon>
        <taxon>Magnoliopsida</taxon>
        <taxon>eudicotyledons</taxon>
        <taxon>Gunneridae</taxon>
        <taxon>Pentapetalae</taxon>
        <taxon>rosids</taxon>
        <taxon>malvids</taxon>
        <taxon>Malvales</taxon>
        <taxon>Malvaceae</taxon>
        <taxon>Malvoideae</taxon>
        <taxon>Gossypium</taxon>
    </lineage>
</organism>
<evidence type="ECO:0000256" key="2">
    <source>
        <dbReference type="SAM" id="SignalP"/>
    </source>
</evidence>
<evidence type="ECO:0000313" key="4">
    <source>
        <dbReference type="Proteomes" id="UP000239757"/>
    </source>
</evidence>
<evidence type="ECO:0000313" key="3">
    <source>
        <dbReference type="EMBL" id="PPR93594.1"/>
    </source>
</evidence>
<dbReference type="PANTHER" id="PTHR33107:SF28">
    <property type="entry name" value="CYSTEINE PROTEASE INHIBITOR 8-LIKE"/>
    <property type="match status" value="1"/>
</dbReference>
<dbReference type="Pfam" id="PF00197">
    <property type="entry name" value="Kunitz_legume"/>
    <property type="match status" value="1"/>
</dbReference>
<dbReference type="Gene3D" id="2.80.10.50">
    <property type="match status" value="1"/>
</dbReference>
<reference evidence="3 4" key="1">
    <citation type="submission" date="2015-01" db="EMBL/GenBank/DDBJ databases">
        <title>Genome of allotetraploid Gossypium barbadense reveals genomic plasticity and fiber elongation in cotton evolution.</title>
        <authorList>
            <person name="Chen X."/>
            <person name="Liu X."/>
            <person name="Zhao B."/>
            <person name="Zheng H."/>
            <person name="Hu Y."/>
            <person name="Lu G."/>
            <person name="Yang C."/>
            <person name="Chen J."/>
            <person name="Shan C."/>
            <person name="Zhang L."/>
            <person name="Zhou Y."/>
            <person name="Wang L."/>
            <person name="Guo W."/>
            <person name="Bai Y."/>
            <person name="Ruan J."/>
            <person name="Shangguan X."/>
            <person name="Mao Y."/>
            <person name="Jiang J."/>
            <person name="Zhu Y."/>
            <person name="Lei J."/>
            <person name="Kang H."/>
            <person name="Chen S."/>
            <person name="He X."/>
            <person name="Wang R."/>
            <person name="Wang Y."/>
            <person name="Chen J."/>
            <person name="Wang L."/>
            <person name="Yu S."/>
            <person name="Wang B."/>
            <person name="Wei J."/>
            <person name="Song S."/>
            <person name="Lu X."/>
            <person name="Gao Z."/>
            <person name="Gu W."/>
            <person name="Deng X."/>
            <person name="Ma D."/>
            <person name="Wang S."/>
            <person name="Liang W."/>
            <person name="Fang L."/>
            <person name="Cai C."/>
            <person name="Zhu X."/>
            <person name="Zhou B."/>
            <person name="Zhang Y."/>
            <person name="Chen Z."/>
            <person name="Xu S."/>
            <person name="Zhu R."/>
            <person name="Wang S."/>
            <person name="Zhang T."/>
            <person name="Zhao G."/>
        </authorList>
    </citation>
    <scope>NUCLEOTIDE SEQUENCE [LARGE SCALE GENOMIC DNA]</scope>
    <source>
        <strain evidence="4">cv. Xinhai21</strain>
        <tissue evidence="3">Leaf</tissue>
    </source>
</reference>
<comment type="similarity">
    <text evidence="1">Belongs to the protease inhibitor I3 (leguminous Kunitz-type inhibitor) family.</text>
</comment>
<dbReference type="EMBL" id="KZ666766">
    <property type="protein sequence ID" value="PPR93594.1"/>
    <property type="molecule type" value="Genomic_DNA"/>
</dbReference>
<gene>
    <name evidence="3" type="ORF">GOBAR_AA27077</name>
</gene>
<evidence type="ECO:0000256" key="1">
    <source>
        <dbReference type="ARBA" id="ARBA00005440"/>
    </source>
</evidence>
<accession>A0A2P5WR64</accession>
<feature type="signal peptide" evidence="2">
    <location>
        <begin position="1"/>
        <end position="19"/>
    </location>
</feature>
<dbReference type="InterPro" id="IPR002160">
    <property type="entry name" value="Prot_inh_Kunz-lg"/>
</dbReference>
<evidence type="ECO:0008006" key="5">
    <source>
        <dbReference type="Google" id="ProtNLM"/>
    </source>
</evidence>
<dbReference type="OrthoDB" id="961994at2759"/>
<dbReference type="SMART" id="SM00452">
    <property type="entry name" value="STI"/>
    <property type="match status" value="1"/>
</dbReference>
<feature type="chain" id="PRO_5015154477" description="21 kDa seed protein" evidence="2">
    <location>
        <begin position="20"/>
        <end position="210"/>
    </location>
</feature>
<dbReference type="PANTHER" id="PTHR33107">
    <property type="entry name" value="KUNITZ TRYPSIN INHIBITOR 2"/>
    <property type="match status" value="1"/>
</dbReference>
<protein>
    <recommendedName>
        <fullName evidence="5">21 kDa seed protein</fullName>
    </recommendedName>
</protein>
<dbReference type="Proteomes" id="UP000239757">
    <property type="component" value="Unassembled WGS sequence"/>
</dbReference>
<keyword evidence="2" id="KW-0732">Signal</keyword>
<proteinExistence type="inferred from homology"/>
<dbReference type="SUPFAM" id="SSF50386">
    <property type="entry name" value="STI-like"/>
    <property type="match status" value="1"/>
</dbReference>
<dbReference type="AlphaFoldDB" id="A0A2P5WR64"/>
<name>A0A2P5WR64_GOSBA</name>
<dbReference type="InterPro" id="IPR011065">
    <property type="entry name" value="Kunitz_inhibitor_STI-like_sf"/>
</dbReference>